<evidence type="ECO:0000313" key="1">
    <source>
        <dbReference type="EMBL" id="TPG23799.1"/>
    </source>
</evidence>
<accession>A0A502DH55</accession>
<name>A0A502DH55_9MYCO</name>
<dbReference type="OrthoDB" id="4320040at2"/>
<gene>
    <name evidence="1" type="ORF">EAH80_31010</name>
</gene>
<comment type="caution">
    <text evidence="1">The sequence shown here is derived from an EMBL/GenBank/DDBJ whole genome shotgun (WGS) entry which is preliminary data.</text>
</comment>
<dbReference type="Proteomes" id="UP000320095">
    <property type="component" value="Unassembled WGS sequence"/>
</dbReference>
<protein>
    <submittedName>
        <fullName evidence="1">Uncharacterized protein</fullName>
    </submittedName>
</protein>
<dbReference type="EMBL" id="RCZG01000041">
    <property type="protein sequence ID" value="TPG23799.1"/>
    <property type="molecule type" value="Genomic_DNA"/>
</dbReference>
<dbReference type="AlphaFoldDB" id="A0A502DH55"/>
<dbReference type="RefSeq" id="WP_161600665.1">
    <property type="nucleotide sequence ID" value="NZ_RCZG01000041.1"/>
</dbReference>
<proteinExistence type="predicted"/>
<feature type="non-terminal residue" evidence="1">
    <location>
        <position position="1"/>
    </location>
</feature>
<reference evidence="1 2" key="1">
    <citation type="journal article" date="2019" name="Environ. Microbiol.">
        <title>Species interactions and distinct microbial communities in high Arctic permafrost affected cryosols are associated with the CH4 and CO2 gas fluxes.</title>
        <authorList>
            <person name="Altshuler I."/>
            <person name="Hamel J."/>
            <person name="Turney S."/>
            <person name="Magnuson E."/>
            <person name="Levesque R."/>
            <person name="Greer C."/>
            <person name="Whyte L.G."/>
        </authorList>
    </citation>
    <scope>NUCLEOTIDE SEQUENCE [LARGE SCALE GENOMIC DNA]</scope>
    <source>
        <strain evidence="1 2">S5.20</strain>
    </source>
</reference>
<organism evidence="1 2">
    <name type="scientific">Mycolicibacterium hodleri</name>
    <dbReference type="NCBI Taxonomy" id="49897"/>
    <lineage>
        <taxon>Bacteria</taxon>
        <taxon>Bacillati</taxon>
        <taxon>Actinomycetota</taxon>
        <taxon>Actinomycetes</taxon>
        <taxon>Mycobacteriales</taxon>
        <taxon>Mycobacteriaceae</taxon>
        <taxon>Mycolicibacterium</taxon>
    </lineage>
</organism>
<evidence type="ECO:0000313" key="2">
    <source>
        <dbReference type="Proteomes" id="UP000320095"/>
    </source>
</evidence>
<keyword evidence="2" id="KW-1185">Reference proteome</keyword>
<sequence length="121" mass="12663">STITAGPLRWDGPLKRKIARHNAIANTQSGVQADADTYLANTATLKTVSLTVMCKPHPGIQIGDWVRVAQPTINGKAYPLDGIITSVQLKGSTSGVEPMQITVQCALADVQAVGLSVRGVA</sequence>